<proteinExistence type="predicted"/>
<feature type="domain" description="HTH cro/C1-type" evidence="2">
    <location>
        <begin position="12"/>
        <end position="66"/>
    </location>
</feature>
<dbReference type="AlphaFoldDB" id="A0A367W904"/>
<dbReference type="EMBL" id="JPWF01000004">
    <property type="protein sequence ID" value="RCK37918.1"/>
    <property type="molecule type" value="Genomic_DNA"/>
</dbReference>
<dbReference type="RefSeq" id="WP_220151701.1">
    <property type="nucleotide sequence ID" value="NZ_JPWF01000004.1"/>
</dbReference>
<evidence type="ECO:0000259" key="2">
    <source>
        <dbReference type="PROSITE" id="PS50943"/>
    </source>
</evidence>
<name>A0A367W904_9PROT</name>
<reference evidence="3 4" key="1">
    <citation type="submission" date="2014-07" db="EMBL/GenBank/DDBJ databases">
        <title>Draft genome sequence of Thalassospira profundimaris 35.</title>
        <authorList>
            <person name="Lai Q."/>
            <person name="Shao Z."/>
        </authorList>
    </citation>
    <scope>NUCLEOTIDE SEQUENCE [LARGE SCALE GENOMIC DNA]</scope>
    <source>
        <strain evidence="3 4">35</strain>
    </source>
</reference>
<dbReference type="Pfam" id="PF13560">
    <property type="entry name" value="HTH_31"/>
    <property type="match status" value="1"/>
</dbReference>
<dbReference type="CDD" id="cd00093">
    <property type="entry name" value="HTH_XRE"/>
    <property type="match status" value="1"/>
</dbReference>
<dbReference type="CDD" id="cd02209">
    <property type="entry name" value="cupin_XRE_C"/>
    <property type="match status" value="1"/>
</dbReference>
<keyword evidence="1" id="KW-0238">DNA-binding</keyword>
<comment type="caution">
    <text evidence="3">The sequence shown here is derived from an EMBL/GenBank/DDBJ whole genome shotgun (WGS) entry which is preliminary data.</text>
</comment>
<dbReference type="InterPro" id="IPR010982">
    <property type="entry name" value="Lambda_DNA-bd_dom_sf"/>
</dbReference>
<dbReference type="InterPro" id="IPR014710">
    <property type="entry name" value="RmlC-like_jellyroll"/>
</dbReference>
<dbReference type="PANTHER" id="PTHR46797:SF2">
    <property type="entry name" value="TRANSCRIPTIONAL REGULATOR"/>
    <property type="match status" value="1"/>
</dbReference>
<dbReference type="SMART" id="SM00530">
    <property type="entry name" value="HTH_XRE"/>
    <property type="match status" value="1"/>
</dbReference>
<dbReference type="Proteomes" id="UP000253226">
    <property type="component" value="Unassembled WGS sequence"/>
</dbReference>
<dbReference type="PANTHER" id="PTHR46797">
    <property type="entry name" value="HTH-TYPE TRANSCRIPTIONAL REGULATOR"/>
    <property type="match status" value="1"/>
</dbReference>
<dbReference type="GO" id="GO:0003700">
    <property type="term" value="F:DNA-binding transcription factor activity"/>
    <property type="evidence" value="ECO:0007669"/>
    <property type="project" value="TreeGrafter"/>
</dbReference>
<dbReference type="InterPro" id="IPR013096">
    <property type="entry name" value="Cupin_2"/>
</dbReference>
<gene>
    <name evidence="3" type="ORF">TH19_07820</name>
</gene>
<dbReference type="GO" id="GO:0003677">
    <property type="term" value="F:DNA binding"/>
    <property type="evidence" value="ECO:0007669"/>
    <property type="project" value="UniProtKB-KW"/>
</dbReference>
<dbReference type="SUPFAM" id="SSF51182">
    <property type="entry name" value="RmlC-like cupins"/>
    <property type="match status" value="1"/>
</dbReference>
<accession>A0A367W904</accession>
<dbReference type="Gene3D" id="1.10.260.40">
    <property type="entry name" value="lambda repressor-like DNA-binding domains"/>
    <property type="match status" value="1"/>
</dbReference>
<dbReference type="Gene3D" id="2.60.120.10">
    <property type="entry name" value="Jelly Rolls"/>
    <property type="match status" value="1"/>
</dbReference>
<sequence>MGDPTFSIGMKLRHARKIKGMRLCDLADQVECSEGFLSKLENDRVKPSLQLLHRIVAVLETSISNLFSESNDSIVSRAGTRQVLHTSNIRPGEGVGLETLVSPSAGHLLFGAIHIVRAGGGSSGTIVHEGEELGYVLEGELDLNVDGVEYHLMPGDSFFFPSKMPHGYRNPTDKETKVLWVNTPPTF</sequence>
<evidence type="ECO:0000256" key="1">
    <source>
        <dbReference type="ARBA" id="ARBA00023125"/>
    </source>
</evidence>
<dbReference type="GO" id="GO:0005829">
    <property type="term" value="C:cytosol"/>
    <property type="evidence" value="ECO:0007669"/>
    <property type="project" value="TreeGrafter"/>
</dbReference>
<dbReference type="SUPFAM" id="SSF47413">
    <property type="entry name" value="lambda repressor-like DNA-binding domains"/>
    <property type="match status" value="1"/>
</dbReference>
<organism evidence="3 4">
    <name type="scientific">Thalassospira profundimaris</name>
    <dbReference type="NCBI Taxonomy" id="502049"/>
    <lineage>
        <taxon>Bacteria</taxon>
        <taxon>Pseudomonadati</taxon>
        <taxon>Pseudomonadota</taxon>
        <taxon>Alphaproteobacteria</taxon>
        <taxon>Rhodospirillales</taxon>
        <taxon>Thalassospiraceae</taxon>
        <taxon>Thalassospira</taxon>
    </lineage>
</organism>
<dbReference type="InterPro" id="IPR011051">
    <property type="entry name" value="RmlC_Cupin_sf"/>
</dbReference>
<dbReference type="Pfam" id="PF07883">
    <property type="entry name" value="Cupin_2"/>
    <property type="match status" value="1"/>
</dbReference>
<dbReference type="InterPro" id="IPR050807">
    <property type="entry name" value="TransReg_Diox_bact_type"/>
</dbReference>
<evidence type="ECO:0000313" key="4">
    <source>
        <dbReference type="Proteomes" id="UP000253226"/>
    </source>
</evidence>
<dbReference type="PROSITE" id="PS50943">
    <property type="entry name" value="HTH_CROC1"/>
    <property type="match status" value="1"/>
</dbReference>
<evidence type="ECO:0000313" key="3">
    <source>
        <dbReference type="EMBL" id="RCK37918.1"/>
    </source>
</evidence>
<protein>
    <recommendedName>
        <fullName evidence="2">HTH cro/C1-type domain-containing protein</fullName>
    </recommendedName>
</protein>
<dbReference type="InterPro" id="IPR001387">
    <property type="entry name" value="Cro/C1-type_HTH"/>
</dbReference>